<sequence>MNATSLCVGLDQTVRGYFAQALSMLDSSAPPLVPLSRALLKRGDDSTSNAIIAAFACDSTFAAFAKNEMDGIIARDDEDAEKLAAGIREAVARGVLDPNPPVEPVCKVNVAGKSADQVAGEIVAKLGAEASTGCVLVLQGLSGTGKGTTVSKLEMLLPKCVCWSNGNVFRSLTLLAVTHCEKEGVPFSAEAITPAVLAKLVKCLSFGKFGGKFDIRIKGMGLDLLVSEIANTTLKEPRVGKNIPTIAKMSQGEVIKFAAGAAEQMRSAGHNVLMEGRSQTLDYVRTPHRFELTLPDPSVIGQRRAAQRMMAAALQEVSDADLSVVGAAGEAAEVHAALKKALQAMHEPLPPTVKPAA</sequence>
<name>A0A6S9VD53_EMIHU</name>
<protein>
    <recommendedName>
        <fullName evidence="2">(d)CMP kinase</fullName>
    </recommendedName>
</protein>
<dbReference type="SUPFAM" id="SSF52540">
    <property type="entry name" value="P-loop containing nucleoside triphosphate hydrolases"/>
    <property type="match status" value="1"/>
</dbReference>
<dbReference type="Gene3D" id="3.40.50.300">
    <property type="entry name" value="P-loop containing nucleotide triphosphate hydrolases"/>
    <property type="match status" value="1"/>
</dbReference>
<accession>A0A6S9VD53</accession>
<evidence type="ECO:0000313" key="1">
    <source>
        <dbReference type="EMBL" id="CAE0600087.1"/>
    </source>
</evidence>
<dbReference type="InterPro" id="IPR027417">
    <property type="entry name" value="P-loop_NTPase"/>
</dbReference>
<organism evidence="1">
    <name type="scientific">Emiliania huxleyi</name>
    <name type="common">Coccolithophore</name>
    <name type="synonym">Pontosphaera huxleyi</name>
    <dbReference type="NCBI Taxonomy" id="2903"/>
    <lineage>
        <taxon>Eukaryota</taxon>
        <taxon>Haptista</taxon>
        <taxon>Haptophyta</taxon>
        <taxon>Prymnesiophyceae</taxon>
        <taxon>Isochrysidales</taxon>
        <taxon>Noelaerhabdaceae</taxon>
        <taxon>Emiliania</taxon>
    </lineage>
</organism>
<evidence type="ECO:0008006" key="2">
    <source>
        <dbReference type="Google" id="ProtNLM"/>
    </source>
</evidence>
<reference evidence="1" key="1">
    <citation type="submission" date="2021-01" db="EMBL/GenBank/DDBJ databases">
        <authorList>
            <person name="Corre E."/>
            <person name="Pelletier E."/>
            <person name="Niang G."/>
            <person name="Scheremetjew M."/>
            <person name="Finn R."/>
            <person name="Kale V."/>
            <person name="Holt S."/>
            <person name="Cochrane G."/>
            <person name="Meng A."/>
            <person name="Brown T."/>
            <person name="Cohen L."/>
        </authorList>
    </citation>
    <scope>NUCLEOTIDE SEQUENCE</scope>
    <source>
        <strain evidence="1">379</strain>
    </source>
</reference>
<gene>
    <name evidence="1" type="ORF">EHUX00137_LOCUS47536</name>
</gene>
<dbReference type="AlphaFoldDB" id="A0A6S9VD53"/>
<dbReference type="EMBL" id="HBIR01061176">
    <property type="protein sequence ID" value="CAE0600087.1"/>
    <property type="molecule type" value="Transcribed_RNA"/>
</dbReference>
<proteinExistence type="predicted"/>